<reference evidence="3 4" key="1">
    <citation type="submission" date="2015-07" db="EMBL/GenBank/DDBJ databases">
        <title>Comparative genomics of the Sigatoka disease complex on banana suggests a link between parallel evolutionary changes in Pseudocercospora fijiensis and Pseudocercospora eumusae and increased virulence on the banana host.</title>
        <authorList>
            <person name="Chang T.-C."/>
            <person name="Salvucci A."/>
            <person name="Crous P.W."/>
            <person name="Stergiopoulos I."/>
        </authorList>
    </citation>
    <scope>NUCLEOTIDE SEQUENCE [LARGE SCALE GENOMIC DNA]</scope>
    <source>
        <strain evidence="3 4">CBS 116634</strain>
    </source>
</reference>
<keyword evidence="4" id="KW-1185">Reference proteome</keyword>
<dbReference type="EMBL" id="LFZO01000622">
    <property type="protein sequence ID" value="KXT02540.1"/>
    <property type="molecule type" value="Genomic_DNA"/>
</dbReference>
<dbReference type="STRING" id="113226.A0A139HJB6"/>
<dbReference type="Proteomes" id="UP000073492">
    <property type="component" value="Unassembled WGS sequence"/>
</dbReference>
<protein>
    <submittedName>
        <fullName evidence="3">Uncharacterized protein</fullName>
    </submittedName>
</protein>
<feature type="compositionally biased region" description="Low complexity" evidence="2">
    <location>
        <begin position="228"/>
        <end position="239"/>
    </location>
</feature>
<organism evidence="3 4">
    <name type="scientific">Pseudocercospora musae</name>
    <dbReference type="NCBI Taxonomy" id="113226"/>
    <lineage>
        <taxon>Eukaryota</taxon>
        <taxon>Fungi</taxon>
        <taxon>Dikarya</taxon>
        <taxon>Ascomycota</taxon>
        <taxon>Pezizomycotina</taxon>
        <taxon>Dothideomycetes</taxon>
        <taxon>Dothideomycetidae</taxon>
        <taxon>Mycosphaerellales</taxon>
        <taxon>Mycosphaerellaceae</taxon>
        <taxon>Pseudocercospora</taxon>
    </lineage>
</organism>
<sequence length="579" mass="65427">MELAPPRAPGRLYAGNFASGNARVQYGDIHGNVTYNVYEVRQERIGIEASISGLRSLTNSIHTSLCNLKPDHGVRSSTVAGLLNEVTFSKTSLDALNYKLSWLHNTPEQAALVKLDQLVILRANAIVLFDRSRTSLTKDTGMDLENDNGLQAFLLQLQEHNMAWKLQLDLMDRHTTAESDAIASNLDSATNKLLRENADLKRRMDAFQNQLEQMTKQLSSSAASIRPDSGSSSTSSLATDTDDESMHSAASSFEETLNSSWVYRRNEHRSEVMSIDTSLQRDYAWSEMSELTLANKSALSVLALPITISELAHGECYQNNAQTAALSSTRQKFDLNKLAKKGPEAWRQLSEDQRKDLIEQLMEAGPAVLEKFRLKPPPNPIQRARDAARSFGLLGKRTVLERDAIRLIGESDFRSFKQCWGMYDPKSTMFISKEASQRLMGTLPYSFGFRIYPPKYRIPNILCTAREALFPTALYQRIAFEEALSSNDARALRHLSQALLLLSIDEIRLRKTRMLFMYTEIMLTADPDRGISFMSLLIICAMWRDETQTFRQDDMEKFLRRRARTSSGRDSTPDSHRVL</sequence>
<feature type="coiled-coil region" evidence="1">
    <location>
        <begin position="183"/>
        <end position="217"/>
    </location>
</feature>
<feature type="region of interest" description="Disordered" evidence="2">
    <location>
        <begin position="217"/>
        <end position="250"/>
    </location>
</feature>
<proteinExistence type="predicted"/>
<evidence type="ECO:0000256" key="1">
    <source>
        <dbReference type="SAM" id="Coils"/>
    </source>
</evidence>
<keyword evidence="1" id="KW-0175">Coiled coil</keyword>
<gene>
    <name evidence="3" type="ORF">AC579_422</name>
</gene>
<evidence type="ECO:0000313" key="3">
    <source>
        <dbReference type="EMBL" id="KXT02540.1"/>
    </source>
</evidence>
<accession>A0A139HJB6</accession>
<dbReference type="AlphaFoldDB" id="A0A139HJB6"/>
<evidence type="ECO:0000313" key="4">
    <source>
        <dbReference type="Proteomes" id="UP000073492"/>
    </source>
</evidence>
<comment type="caution">
    <text evidence="3">The sequence shown here is derived from an EMBL/GenBank/DDBJ whole genome shotgun (WGS) entry which is preliminary data.</text>
</comment>
<evidence type="ECO:0000256" key="2">
    <source>
        <dbReference type="SAM" id="MobiDB-lite"/>
    </source>
</evidence>
<name>A0A139HJB6_9PEZI</name>
<dbReference type="OrthoDB" id="416585at2759"/>